<name>A0A1B4VCS6_9GAMM</name>
<organism evidence="2 3">
    <name type="scientific">Sulfurifustis variabilis</name>
    <dbReference type="NCBI Taxonomy" id="1675686"/>
    <lineage>
        <taxon>Bacteria</taxon>
        <taxon>Pseudomonadati</taxon>
        <taxon>Pseudomonadota</taxon>
        <taxon>Gammaproteobacteria</taxon>
        <taxon>Acidiferrobacterales</taxon>
        <taxon>Acidiferrobacteraceae</taxon>
        <taxon>Sulfurifustis</taxon>
    </lineage>
</organism>
<evidence type="ECO:0000313" key="2">
    <source>
        <dbReference type="EMBL" id="BAU46787.1"/>
    </source>
</evidence>
<dbReference type="AlphaFoldDB" id="A0A1B4VCS6"/>
<keyword evidence="1" id="KW-0812">Transmembrane</keyword>
<dbReference type="KEGG" id="sva:SVA_0205"/>
<evidence type="ECO:0000256" key="1">
    <source>
        <dbReference type="SAM" id="Phobius"/>
    </source>
</evidence>
<keyword evidence="3" id="KW-1185">Reference proteome</keyword>
<reference evidence="2 3" key="1">
    <citation type="submission" date="2015-08" db="EMBL/GenBank/DDBJ databases">
        <title>Complete genome sequence of Sulfurifustis variabilis.</title>
        <authorList>
            <person name="Miura A."/>
            <person name="Kojima H."/>
            <person name="Fukui M."/>
        </authorList>
    </citation>
    <scope>NUCLEOTIDE SEQUENCE [LARGE SCALE GENOMIC DNA]</scope>
    <source>
        <strain evidence="3">skN76</strain>
    </source>
</reference>
<dbReference type="EMBL" id="AP014936">
    <property type="protein sequence ID" value="BAU46787.1"/>
    <property type="molecule type" value="Genomic_DNA"/>
</dbReference>
<feature type="transmembrane region" description="Helical" evidence="1">
    <location>
        <begin position="67"/>
        <end position="86"/>
    </location>
</feature>
<sequence length="127" mass="14172">MPICPSCGKREIPALAWLVNDFAACRTCLRIAEKSRFVRKAALVGVRLGVLSFLALLVAYPELFARPIVAAAIALGAVVVLLVPYFSRPLPYSGDFLIRRSRLDRMLLPFFFLLVVAYATYRLLEVL</sequence>
<keyword evidence="1" id="KW-1133">Transmembrane helix</keyword>
<proteinExistence type="predicted"/>
<gene>
    <name evidence="2" type="ORF">SVA_0205</name>
</gene>
<feature type="transmembrane region" description="Helical" evidence="1">
    <location>
        <begin position="41"/>
        <end position="61"/>
    </location>
</feature>
<keyword evidence="1" id="KW-0472">Membrane</keyword>
<protein>
    <submittedName>
        <fullName evidence="2">Uncharacterized protein</fullName>
    </submittedName>
</protein>
<evidence type="ECO:0000313" key="3">
    <source>
        <dbReference type="Proteomes" id="UP000218899"/>
    </source>
</evidence>
<feature type="transmembrane region" description="Helical" evidence="1">
    <location>
        <begin position="106"/>
        <end position="124"/>
    </location>
</feature>
<dbReference type="Proteomes" id="UP000218899">
    <property type="component" value="Chromosome"/>
</dbReference>
<accession>A0A1B4VCS6</accession>